<evidence type="ECO:0000256" key="1">
    <source>
        <dbReference type="SAM" id="MobiDB-lite"/>
    </source>
</evidence>
<reference evidence="3" key="1">
    <citation type="submission" date="2022-05" db="EMBL/GenBank/DDBJ databases">
        <title>Sphingomonas sp. strain RMG20 Genome sequencing and assembly.</title>
        <authorList>
            <person name="Kim I."/>
        </authorList>
    </citation>
    <scope>NUCLEOTIDE SEQUENCE</scope>
    <source>
        <strain evidence="3">RMG20</strain>
    </source>
</reference>
<evidence type="ECO:0008006" key="5">
    <source>
        <dbReference type="Google" id="ProtNLM"/>
    </source>
</evidence>
<proteinExistence type="predicted"/>
<dbReference type="PANTHER" id="PTHR38075:SF1">
    <property type="entry name" value="DUF4139 DOMAIN-CONTAINING PROTEIN"/>
    <property type="match status" value="1"/>
</dbReference>
<accession>A0ABY4TV95</accession>
<name>A0ABY4TV95_9SPHN</name>
<dbReference type="Proteomes" id="UP001055580">
    <property type="component" value="Chromosome"/>
</dbReference>
<dbReference type="EMBL" id="CP098401">
    <property type="protein sequence ID" value="URW76301.1"/>
    <property type="molecule type" value="Genomic_DNA"/>
</dbReference>
<feature type="signal peptide" evidence="2">
    <location>
        <begin position="1"/>
        <end position="19"/>
    </location>
</feature>
<dbReference type="RefSeq" id="WP_250753382.1">
    <property type="nucleotide sequence ID" value="NZ_CP098401.1"/>
</dbReference>
<evidence type="ECO:0000256" key="2">
    <source>
        <dbReference type="SAM" id="SignalP"/>
    </source>
</evidence>
<feature type="region of interest" description="Disordered" evidence="1">
    <location>
        <begin position="302"/>
        <end position="323"/>
    </location>
</feature>
<sequence length="509" mass="53382">MRRGLALAVVLATPQAAGAQDAPPPAIAASAPTNIAVTIYRNPYRRAGQAMDLQYLQGFALVTETRTVRLPAGVSTVRFEGVTEGIIPVSAVISGLPGGTIEKNRDARLLSPAALVDGTLGRHVTLRRTNRATGAVREEDAVIVAGPAQGVILRTAAGIEALRCSGLPETPVYAGIPAGLSAKPVLSVVTRSPRATTARVTLSYLTSDFDWAASYVADIAPDGRTLDLFAWMTLANGNAQTLANAEVSAVAGRLERRFVQTYRAATAPLSLQCFPLGTTTSDLPDESFESAEDIVVTGSRLRYEGAPPPPPPAMMAAPPPPPPPPEDLGDLKLYRVPMRVSVAANQQKQVALLRQSGVPYERVYRTQVAPSNFAARPVPIELRMRNEAARGLGIALPAGTSAIYQRRGGERLVVGLGTVGDTAAGQKFNLGAGTSSQVMVSQAADANARATVTLTNANASPVKVEVRVGQAGATNLKDFSSAVERVDGVWTWMATVPANGEVTLAYSYS</sequence>
<protein>
    <recommendedName>
        <fullName evidence="5">DUF4139 domain-containing protein</fullName>
    </recommendedName>
</protein>
<keyword evidence="4" id="KW-1185">Reference proteome</keyword>
<keyword evidence="2" id="KW-0732">Signal</keyword>
<evidence type="ECO:0000313" key="4">
    <source>
        <dbReference type="Proteomes" id="UP001055580"/>
    </source>
</evidence>
<evidence type="ECO:0000313" key="3">
    <source>
        <dbReference type="EMBL" id="URW76301.1"/>
    </source>
</evidence>
<dbReference type="PANTHER" id="PTHR38075">
    <property type="entry name" value="DUF4139 DOMAIN-CONTAINING PROTEIN"/>
    <property type="match status" value="1"/>
</dbReference>
<organism evidence="3 4">
    <name type="scientific">Sphingomonas donggukensis</name>
    <dbReference type="NCBI Taxonomy" id="2949093"/>
    <lineage>
        <taxon>Bacteria</taxon>
        <taxon>Pseudomonadati</taxon>
        <taxon>Pseudomonadota</taxon>
        <taxon>Alphaproteobacteria</taxon>
        <taxon>Sphingomonadales</taxon>
        <taxon>Sphingomonadaceae</taxon>
        <taxon>Sphingomonas</taxon>
    </lineage>
</organism>
<feature type="compositionally biased region" description="Pro residues" evidence="1">
    <location>
        <begin position="306"/>
        <end position="323"/>
    </location>
</feature>
<feature type="chain" id="PRO_5045189152" description="DUF4139 domain-containing protein" evidence="2">
    <location>
        <begin position="20"/>
        <end position="509"/>
    </location>
</feature>
<gene>
    <name evidence="3" type="ORF">M9980_03510</name>
</gene>